<keyword evidence="6" id="KW-0443">Lipid metabolism</keyword>
<evidence type="ECO:0000313" key="10">
    <source>
        <dbReference type="Proteomes" id="UP000335636"/>
    </source>
</evidence>
<evidence type="ECO:0000256" key="4">
    <source>
        <dbReference type="ARBA" id="ARBA00023157"/>
    </source>
</evidence>
<keyword evidence="4 6" id="KW-1015">Disulfide bond</keyword>
<keyword evidence="10" id="KW-1185">Reference proteome</keyword>
<dbReference type="GO" id="GO:0005576">
    <property type="term" value="C:extracellular region"/>
    <property type="evidence" value="ECO:0007669"/>
    <property type="project" value="UniProtKB-SubCell"/>
</dbReference>
<dbReference type="Pfam" id="PF00151">
    <property type="entry name" value="Lipase"/>
    <property type="match status" value="1"/>
</dbReference>
<name>A0A5E4CB33_MARMO</name>
<dbReference type="Proteomes" id="UP000335636">
    <property type="component" value="Unassembled WGS sequence"/>
</dbReference>
<evidence type="ECO:0000256" key="2">
    <source>
        <dbReference type="ARBA" id="ARBA00010701"/>
    </source>
</evidence>
<dbReference type="Proteomes" id="UP000662637">
    <property type="component" value="Unassembled WGS sequence"/>
</dbReference>
<reference evidence="8" key="2">
    <citation type="submission" date="2020-08" db="EMBL/GenBank/DDBJ databases">
        <authorList>
            <person name="Shumante A."/>
            <person name="Zimin A.V."/>
            <person name="Puiu D."/>
            <person name="Salzberg S.L."/>
        </authorList>
    </citation>
    <scope>NUCLEOTIDE SEQUENCE</scope>
    <source>
        <strain evidence="8">WC2-LM</strain>
        <tissue evidence="8">Liver</tissue>
    </source>
</reference>
<dbReference type="SUPFAM" id="SSF53474">
    <property type="entry name" value="alpha/beta-Hydrolases"/>
    <property type="match status" value="1"/>
</dbReference>
<dbReference type="PANTHER" id="PTHR11610">
    <property type="entry name" value="LIPASE"/>
    <property type="match status" value="1"/>
</dbReference>
<comment type="similarity">
    <text evidence="2 5">Belongs to the AB hydrolase superfamily. Lipase family.</text>
</comment>
<organism evidence="9 10">
    <name type="scientific">Marmota monax</name>
    <name type="common">Woodchuck</name>
    <dbReference type="NCBI Taxonomy" id="9995"/>
    <lineage>
        <taxon>Eukaryota</taxon>
        <taxon>Metazoa</taxon>
        <taxon>Chordata</taxon>
        <taxon>Craniata</taxon>
        <taxon>Vertebrata</taxon>
        <taxon>Euteleostomi</taxon>
        <taxon>Mammalia</taxon>
        <taxon>Eutheria</taxon>
        <taxon>Euarchontoglires</taxon>
        <taxon>Glires</taxon>
        <taxon>Rodentia</taxon>
        <taxon>Sciuromorpha</taxon>
        <taxon>Sciuridae</taxon>
        <taxon>Xerinae</taxon>
        <taxon>Marmotini</taxon>
        <taxon>Marmota</taxon>
    </lineage>
</organism>
<keyword evidence="6" id="KW-0442">Lipid degradation</keyword>
<dbReference type="PRINTS" id="PR00821">
    <property type="entry name" value="TAGLIPASE"/>
</dbReference>
<proteinExistence type="inferred from homology"/>
<dbReference type="AlphaFoldDB" id="A0A5E4CB33"/>
<feature type="domain" description="Lipase" evidence="7">
    <location>
        <begin position="17"/>
        <end position="110"/>
    </location>
</feature>
<dbReference type="InterPro" id="IPR002331">
    <property type="entry name" value="Lipase_panc"/>
</dbReference>
<accession>A0A5E4CB33</accession>
<comment type="subcellular location">
    <subcellularLocation>
        <location evidence="1 6">Secreted</location>
    </subcellularLocation>
</comment>
<dbReference type="Gene3D" id="3.40.50.1820">
    <property type="entry name" value="alpha/beta hydrolase"/>
    <property type="match status" value="1"/>
</dbReference>
<dbReference type="EC" id="3.1.1.3" evidence="6"/>
<keyword evidence="3 6" id="KW-0964">Secreted</keyword>
<dbReference type="PRINTS" id="PR00823">
    <property type="entry name" value="PANCLIPASE"/>
</dbReference>
<dbReference type="GO" id="GO:0016042">
    <property type="term" value="P:lipid catabolic process"/>
    <property type="evidence" value="ECO:0007669"/>
    <property type="project" value="UniProtKB-KW"/>
</dbReference>
<comment type="catalytic activity">
    <reaction evidence="6">
        <text>a triacylglycerol + H2O = a diacylglycerol + a fatty acid + H(+)</text>
        <dbReference type="Rhea" id="RHEA:12044"/>
        <dbReference type="ChEBI" id="CHEBI:15377"/>
        <dbReference type="ChEBI" id="CHEBI:15378"/>
        <dbReference type="ChEBI" id="CHEBI:17855"/>
        <dbReference type="ChEBI" id="CHEBI:18035"/>
        <dbReference type="ChEBI" id="CHEBI:28868"/>
        <dbReference type="EC" id="3.1.1.3"/>
    </reaction>
</comment>
<gene>
    <name evidence="8" type="ORF">GHT09_008191</name>
    <name evidence="9" type="ORF">MONAX_5E002649</name>
</gene>
<dbReference type="EMBL" id="CABDUW010001088">
    <property type="protein sequence ID" value="VTJ78550.1"/>
    <property type="molecule type" value="Genomic_DNA"/>
</dbReference>
<evidence type="ECO:0000256" key="1">
    <source>
        <dbReference type="ARBA" id="ARBA00004613"/>
    </source>
</evidence>
<evidence type="ECO:0000256" key="5">
    <source>
        <dbReference type="RuleBase" id="RU004262"/>
    </source>
</evidence>
<dbReference type="InterPro" id="IPR000734">
    <property type="entry name" value="TAG_lipase"/>
</dbReference>
<evidence type="ECO:0000256" key="6">
    <source>
        <dbReference type="RuleBase" id="RU362046"/>
    </source>
</evidence>
<protein>
    <recommendedName>
        <fullName evidence="6">Triacylglycerol lipase</fullName>
        <ecNumber evidence="6">3.1.1.3</ecNumber>
    </recommendedName>
    <alternativeName>
        <fullName evidence="6">Pancreatic lipase</fullName>
    </alternativeName>
</protein>
<evidence type="ECO:0000313" key="9">
    <source>
        <dbReference type="EMBL" id="VTJ78550.1"/>
    </source>
</evidence>
<dbReference type="PANTHER" id="PTHR11610:SF108">
    <property type="entry name" value="INACTIVE PANCREATIC LIPASE-RELATED PROTEIN 1"/>
    <property type="match status" value="1"/>
</dbReference>
<keyword evidence="6" id="KW-0732">Signal</keyword>
<feature type="chain" id="PRO_5033908342" description="Triacylglycerol lipase" evidence="6">
    <location>
        <begin position="17"/>
        <end position="181"/>
    </location>
</feature>
<dbReference type="EMBL" id="WJEC01008097">
    <property type="protein sequence ID" value="KAF7463931.1"/>
    <property type="molecule type" value="Genomic_DNA"/>
</dbReference>
<dbReference type="InterPro" id="IPR029058">
    <property type="entry name" value="AB_hydrolase_fold"/>
</dbReference>
<feature type="signal peptide" evidence="6">
    <location>
        <begin position="1"/>
        <end position="16"/>
    </location>
</feature>
<dbReference type="InterPro" id="IPR013818">
    <property type="entry name" value="Lipase"/>
</dbReference>
<reference evidence="9 10" key="1">
    <citation type="submission" date="2019-04" db="EMBL/GenBank/DDBJ databases">
        <authorList>
            <person name="Alioto T."/>
            <person name="Alioto T."/>
        </authorList>
    </citation>
    <scope>NUCLEOTIDE SEQUENCE [LARGE SCALE GENOMIC DNA]</scope>
</reference>
<dbReference type="GO" id="GO:0004465">
    <property type="term" value="F:lipoprotein lipase activity"/>
    <property type="evidence" value="ECO:0007669"/>
    <property type="project" value="TreeGrafter"/>
</dbReference>
<evidence type="ECO:0000259" key="7">
    <source>
        <dbReference type="Pfam" id="PF00151"/>
    </source>
</evidence>
<evidence type="ECO:0000256" key="3">
    <source>
        <dbReference type="ARBA" id="ARBA00022525"/>
    </source>
</evidence>
<sequence length="181" mass="20580">MIFWTVTLFLLGAATGKEVCYKDIGCFSDSEPWAGTAIRPLKILPWSPEKINTRFLLYTNENPDNFQTLQLSDPSTIEASNFQTDRKTRFIIHGFIDKGDESWVGDMCKVGAGFDPRWLPLSTHRLSDSFYPIAIDNSDNRKPTRICSLCAFKMLLFTNFKFRCFQTISAAGNSSICHENK</sequence>
<evidence type="ECO:0000313" key="8">
    <source>
        <dbReference type="EMBL" id="KAF7463931.1"/>
    </source>
</evidence>